<dbReference type="Proteomes" id="UP000076837">
    <property type="component" value="Unassembled WGS sequence"/>
</dbReference>
<feature type="region of interest" description="Disordered" evidence="1">
    <location>
        <begin position="356"/>
        <end position="649"/>
    </location>
</feature>
<reference evidence="2 3" key="1">
    <citation type="journal article" date="2016" name="Sci. Rep.">
        <title>Draft genome sequencing and secretome analysis of fungal phytopathogen Ascochyta rabiei provides insight into the necrotrophic effector repertoire.</title>
        <authorList>
            <person name="Verma S."/>
            <person name="Gazara R.K."/>
            <person name="Nizam S."/>
            <person name="Parween S."/>
            <person name="Chattopadhyay D."/>
            <person name="Verma P.K."/>
        </authorList>
    </citation>
    <scope>NUCLEOTIDE SEQUENCE [LARGE SCALE GENOMIC DNA]</scope>
    <source>
        <strain evidence="2 3">ArDII</strain>
    </source>
</reference>
<feature type="compositionally biased region" description="Low complexity" evidence="1">
    <location>
        <begin position="485"/>
        <end position="500"/>
    </location>
</feature>
<feature type="region of interest" description="Disordered" evidence="1">
    <location>
        <begin position="263"/>
        <end position="322"/>
    </location>
</feature>
<feature type="compositionally biased region" description="Polar residues" evidence="1">
    <location>
        <begin position="409"/>
        <end position="424"/>
    </location>
</feature>
<feature type="compositionally biased region" description="Basic and acidic residues" evidence="1">
    <location>
        <begin position="636"/>
        <end position="649"/>
    </location>
</feature>
<accession>A0A163DW15</accession>
<dbReference type="PANTHER" id="PTHR35006:SF3">
    <property type="entry name" value="GLYOXALASE FAMILY PROTEIN (AFU_ORTHOLOGUE AFUA_3G06020)"/>
    <property type="match status" value="1"/>
</dbReference>
<evidence type="ECO:0000313" key="2">
    <source>
        <dbReference type="EMBL" id="KZM23383.1"/>
    </source>
</evidence>
<dbReference type="CDD" id="cd07262">
    <property type="entry name" value="VOC_like"/>
    <property type="match status" value="1"/>
</dbReference>
<dbReference type="PANTHER" id="PTHR35006">
    <property type="entry name" value="GLYOXALASE FAMILY PROTEIN (AFU_ORTHOLOGUE AFUA_5G14830)"/>
    <property type="match status" value="1"/>
</dbReference>
<feature type="compositionally biased region" description="Acidic residues" evidence="1">
    <location>
        <begin position="513"/>
        <end position="529"/>
    </location>
</feature>
<proteinExistence type="predicted"/>
<comment type="caution">
    <text evidence="2">The sequence shown here is derived from an EMBL/GenBank/DDBJ whole genome shotgun (WGS) entry which is preliminary data.</text>
</comment>
<dbReference type="SUPFAM" id="SSF54593">
    <property type="entry name" value="Glyoxalase/Bleomycin resistance protein/Dihydroxybiphenyl dioxygenase"/>
    <property type="match status" value="1"/>
</dbReference>
<keyword evidence="3" id="KW-1185">Reference proteome</keyword>
<feature type="compositionally biased region" description="Basic and acidic residues" evidence="1">
    <location>
        <begin position="594"/>
        <end position="606"/>
    </location>
</feature>
<dbReference type="AlphaFoldDB" id="A0A163DW15"/>
<feature type="compositionally biased region" description="Pro residues" evidence="1">
    <location>
        <begin position="269"/>
        <end position="284"/>
    </location>
</feature>
<dbReference type="OrthoDB" id="10249419at2759"/>
<dbReference type="InterPro" id="IPR029068">
    <property type="entry name" value="Glyas_Bleomycin-R_OHBP_Dase"/>
</dbReference>
<feature type="compositionally biased region" description="Polar residues" evidence="1">
    <location>
        <begin position="305"/>
        <end position="317"/>
    </location>
</feature>
<feature type="compositionally biased region" description="Basic residues" evidence="1">
    <location>
        <begin position="440"/>
        <end position="453"/>
    </location>
</feature>
<feature type="compositionally biased region" description="Basic and acidic residues" evidence="1">
    <location>
        <begin position="430"/>
        <end position="439"/>
    </location>
</feature>
<protein>
    <submittedName>
        <fullName evidence="2">Uncharacterized protein</fullName>
    </submittedName>
</protein>
<feature type="compositionally biased region" description="Basic residues" evidence="1">
    <location>
        <begin position="581"/>
        <end position="593"/>
    </location>
</feature>
<dbReference type="Gene3D" id="3.10.180.10">
    <property type="entry name" value="2,3-Dihydroxybiphenyl 1,2-Dioxygenase, domain 1"/>
    <property type="match status" value="1"/>
</dbReference>
<dbReference type="STRING" id="5454.A0A163DW15"/>
<feature type="compositionally biased region" description="Basic residues" evidence="1">
    <location>
        <begin position="544"/>
        <end position="553"/>
    </location>
</feature>
<evidence type="ECO:0000313" key="3">
    <source>
        <dbReference type="Proteomes" id="UP000076837"/>
    </source>
</evidence>
<name>A0A163DW15_DIDRA</name>
<dbReference type="EMBL" id="JYNV01000197">
    <property type="protein sequence ID" value="KZM23383.1"/>
    <property type="molecule type" value="Genomic_DNA"/>
</dbReference>
<dbReference type="InterPro" id="IPR037523">
    <property type="entry name" value="VOC_core"/>
</dbReference>
<sequence length="700" mass="74303">MPVSHIGLTVSHLPTSSSFFLSALQPLGYRYVGQQGHQVGFGIREADFFLCQETPGIKAGAAHIAFTATSRTAVRDFYSAALNAGGKPNGSPACRTGDDSHFNAAVLDFDGNSIEVVFTGGPDYRDDGTVISHSRVITWERTVSQSFRDDASVISSRTAKSVARAPTEVSKAPSVAAKAPSVVSQAPSVARSISEPVAVPQVAPPAASSGDGAAKTLIGTLLGAAAGAAVAYAFVRSEQDSAKKEADFSAFMEAKNTVKAAVSHLAQASPPPQPPMQDPPPTYEPAPSVARSVKSVHRNDDAESVHSSSPSRASQAPTVRGQKQIEAAPASYYAPAPSQVSLSRSQTAEPLQIEYTPARSVAGSEARSRFSAHRSMTSPEMRTIEAARSVASVSTAQPQKTAPSRAHSVAQSVAHSTAPSSLISSFVPDHVSRKPEGSVHSHHSSRSKAKSSHTHASNHSSHSRHTSSRSRVEESSPSPPPPASKAPSKVASKAASVISSILGRDKKSSADSDFIDDLEIEELTEDDFETVVPSDSISQAGSSRRTHRRKHRTRTDELKDEAGTTVSKHSSGSKHSESSKHSHRSHRSHKSRSHHDDSDSDHSTESRRKHRSSRPTVVSEPSDASTIRPVKSSSASKDRRKDSVTDGSRYDDLFDQVQYGKGSVPVRGITPSMINASTNNQNRSVISFALGQKMKAFEGQ</sequence>
<evidence type="ECO:0000256" key="1">
    <source>
        <dbReference type="SAM" id="MobiDB-lite"/>
    </source>
</evidence>
<dbReference type="PROSITE" id="PS51819">
    <property type="entry name" value="VOC"/>
    <property type="match status" value="1"/>
</dbReference>
<feature type="compositionally biased region" description="Polar residues" evidence="1">
    <location>
        <begin position="391"/>
        <end position="402"/>
    </location>
</feature>
<gene>
    <name evidence="2" type="ORF">ST47_g5477</name>
</gene>
<organism evidence="2 3">
    <name type="scientific">Didymella rabiei</name>
    <name type="common">Chickpea ascochyta blight fungus</name>
    <name type="synonym">Mycosphaerella rabiei</name>
    <dbReference type="NCBI Taxonomy" id="5454"/>
    <lineage>
        <taxon>Eukaryota</taxon>
        <taxon>Fungi</taxon>
        <taxon>Dikarya</taxon>
        <taxon>Ascomycota</taxon>
        <taxon>Pezizomycotina</taxon>
        <taxon>Dothideomycetes</taxon>
        <taxon>Pleosporomycetidae</taxon>
        <taxon>Pleosporales</taxon>
        <taxon>Pleosporineae</taxon>
        <taxon>Didymellaceae</taxon>
        <taxon>Ascochyta</taxon>
    </lineage>
</organism>
<feature type="compositionally biased region" description="Polar residues" evidence="1">
    <location>
        <begin position="533"/>
        <end position="543"/>
    </location>
</feature>